<evidence type="ECO:0000313" key="7">
    <source>
        <dbReference type="EMBL" id="MBP2019666.1"/>
    </source>
</evidence>
<feature type="transmembrane region" description="Helical" evidence="6">
    <location>
        <begin position="176"/>
        <end position="196"/>
    </location>
</feature>
<accession>A0ABS4JXP1</accession>
<proteinExistence type="inferred from homology"/>
<name>A0ABS4JXP1_9FIRM</name>
<feature type="transmembrane region" description="Helical" evidence="6">
    <location>
        <begin position="152"/>
        <end position="170"/>
    </location>
</feature>
<dbReference type="RefSeq" id="WP_209467769.1">
    <property type="nucleotide sequence ID" value="NZ_JAGGLG010000032.1"/>
</dbReference>
<comment type="caution">
    <text evidence="7">The sequence shown here is derived from an EMBL/GenBank/DDBJ whole genome shotgun (WGS) entry which is preliminary data.</text>
</comment>
<comment type="similarity">
    <text evidence="2">Belongs to the TMEM19 family.</text>
</comment>
<dbReference type="Proteomes" id="UP001519289">
    <property type="component" value="Unassembled WGS sequence"/>
</dbReference>
<organism evidence="7 8">
    <name type="scientific">Symbiobacterium terraclitae</name>
    <dbReference type="NCBI Taxonomy" id="557451"/>
    <lineage>
        <taxon>Bacteria</taxon>
        <taxon>Bacillati</taxon>
        <taxon>Bacillota</taxon>
        <taxon>Clostridia</taxon>
        <taxon>Eubacteriales</taxon>
        <taxon>Symbiobacteriaceae</taxon>
        <taxon>Symbiobacterium</taxon>
    </lineage>
</organism>
<feature type="transmembrane region" description="Helical" evidence="6">
    <location>
        <begin position="376"/>
        <end position="397"/>
    </location>
</feature>
<evidence type="ECO:0000256" key="2">
    <source>
        <dbReference type="ARBA" id="ARBA00009012"/>
    </source>
</evidence>
<evidence type="ECO:0000313" key="8">
    <source>
        <dbReference type="Proteomes" id="UP001519289"/>
    </source>
</evidence>
<feature type="transmembrane region" description="Helical" evidence="6">
    <location>
        <begin position="43"/>
        <end position="68"/>
    </location>
</feature>
<evidence type="ECO:0000256" key="1">
    <source>
        <dbReference type="ARBA" id="ARBA00004141"/>
    </source>
</evidence>
<feature type="transmembrane region" description="Helical" evidence="6">
    <location>
        <begin position="409"/>
        <end position="433"/>
    </location>
</feature>
<evidence type="ECO:0000256" key="6">
    <source>
        <dbReference type="SAM" id="Phobius"/>
    </source>
</evidence>
<keyword evidence="4 6" id="KW-1133">Transmembrane helix</keyword>
<evidence type="ECO:0000256" key="4">
    <source>
        <dbReference type="ARBA" id="ARBA00022989"/>
    </source>
</evidence>
<dbReference type="PANTHER" id="PTHR13353">
    <property type="entry name" value="TRANSMEMBRANE PROTEIN 19"/>
    <property type="match status" value="1"/>
</dbReference>
<feature type="transmembrane region" description="Helical" evidence="6">
    <location>
        <begin position="255"/>
        <end position="279"/>
    </location>
</feature>
<dbReference type="InterPro" id="IPR002794">
    <property type="entry name" value="DUF92_TMEM19"/>
</dbReference>
<keyword evidence="8" id="KW-1185">Reference proteome</keyword>
<evidence type="ECO:0000256" key="3">
    <source>
        <dbReference type="ARBA" id="ARBA00022692"/>
    </source>
</evidence>
<keyword evidence="3 6" id="KW-0812">Transmembrane</keyword>
<gene>
    <name evidence="7" type="ORF">J2Z79_003108</name>
</gene>
<comment type="subcellular location">
    <subcellularLocation>
        <location evidence="1">Membrane</location>
        <topology evidence="1">Multi-pass membrane protein</topology>
    </subcellularLocation>
</comment>
<sequence>MGDLWALVLAFAYVGAVVAVGEGAHRLGLSRPVARKVIHVGVGLWIIGTVLLFESRYLAAVPALVSVAANYVIHRRRLLGSVAAEAENLGTVWFPVSFALLVLFAWDEPAALVGGVLAMTVGDALASTVGLRWGRRQYATLGGRTKSLEGSLAMFGATLLTTLATLWVVAPPLPPAAQAGLAVLAAVAAACAESVGIKGRDNLWVPLGTGLLLWAGLRLFPHLLPGLGAGAALSAAIGLLAWWKRSLSPSGTLGAILTGTPLFGLGGWAGGLALVAFFVSGSALSHLFRDRKAPVEADFAKTGTRDLGQALANGGVAAAAAVGYAVSGDPAWMGAVLGGIAAASADTWATELGVLSRTAPRMVTTFREVPPGTSGAVSLTGTLAGLGGAALVGLVAALADPVWWRLMPWVAAAGIAGAFADSLLGATVQAVYWCPRCGKETERTLHGCGSTTRLHRGLPAVSNDLVNLAATLVGAAAGFLAV</sequence>
<protein>
    <submittedName>
        <fullName evidence="7">Uncharacterized protein (TIGR00297 family)</fullName>
    </submittedName>
</protein>
<evidence type="ECO:0000256" key="5">
    <source>
        <dbReference type="ARBA" id="ARBA00023136"/>
    </source>
</evidence>
<feature type="transmembrane region" description="Helical" evidence="6">
    <location>
        <begin position="226"/>
        <end position="243"/>
    </location>
</feature>
<feature type="transmembrane region" description="Helical" evidence="6">
    <location>
        <begin position="112"/>
        <end position="131"/>
    </location>
</feature>
<feature type="transmembrane region" description="Helical" evidence="6">
    <location>
        <begin position="331"/>
        <end position="355"/>
    </location>
</feature>
<reference evidence="7 8" key="1">
    <citation type="submission" date="2021-03" db="EMBL/GenBank/DDBJ databases">
        <title>Genomic Encyclopedia of Type Strains, Phase IV (KMG-IV): sequencing the most valuable type-strain genomes for metagenomic binning, comparative biology and taxonomic classification.</title>
        <authorList>
            <person name="Goeker M."/>
        </authorList>
    </citation>
    <scope>NUCLEOTIDE SEQUENCE [LARGE SCALE GENOMIC DNA]</scope>
    <source>
        <strain evidence="7 8">DSM 27138</strain>
    </source>
</reference>
<dbReference type="EMBL" id="JAGGLG010000032">
    <property type="protein sequence ID" value="MBP2019666.1"/>
    <property type="molecule type" value="Genomic_DNA"/>
</dbReference>
<feature type="transmembrane region" description="Helical" evidence="6">
    <location>
        <begin position="203"/>
        <end position="220"/>
    </location>
</feature>
<dbReference type="PANTHER" id="PTHR13353:SF5">
    <property type="entry name" value="TRANSMEMBRANE PROTEIN 19"/>
    <property type="match status" value="1"/>
</dbReference>
<keyword evidence="5 6" id="KW-0472">Membrane</keyword>
<dbReference type="Pfam" id="PF01940">
    <property type="entry name" value="DUF92"/>
    <property type="match status" value="1"/>
</dbReference>